<dbReference type="InterPro" id="IPR003399">
    <property type="entry name" value="Mce/MlaD"/>
</dbReference>
<feature type="compositionally biased region" description="Basic and acidic residues" evidence="1">
    <location>
        <begin position="414"/>
        <end position="432"/>
    </location>
</feature>
<evidence type="ECO:0000259" key="3">
    <source>
        <dbReference type="Pfam" id="PF02470"/>
    </source>
</evidence>
<proteinExistence type="predicted"/>
<protein>
    <recommendedName>
        <fullName evidence="3">Mce/MlaD domain-containing protein</fullName>
    </recommendedName>
</protein>
<evidence type="ECO:0000256" key="1">
    <source>
        <dbReference type="SAM" id="MobiDB-lite"/>
    </source>
</evidence>
<accession>A0ABP7XHF2</accession>
<evidence type="ECO:0000313" key="5">
    <source>
        <dbReference type="Proteomes" id="UP001501495"/>
    </source>
</evidence>
<keyword evidence="5" id="KW-1185">Reference proteome</keyword>
<sequence>MKVSNASLARWRLGTLIGFALVSAVVFAYLWTNSGGSLPLEGDDYEVTMQSDDMQNLVDNSDVMIAGVKVGSVKSITGRGEHAKAVLALGSDVTPLHEGATVALRSKTLVEETYVEITDGTGPVLADGATLPVTALTSSVHLDQVLDELTPASRAALNDLIRVSGKATQGRAQDIDSLMGGLGAIGGPGHDALSALADQQADLEQLARTSARVLAAFDQRQGQAAHLVQVAQQNMGATADQKAQLAQTIRQLPGLLDTARVAAPALQTLATDLRPLAASLKTAAPALNDVLAQLPATTRQLRATFPILSTVLDKAPSTLTRVEPFGQAVSAVVPQAQSALTELNPMIAYVSPYGMDFAAFFANDSSAFGLKDETSRFVRVYAVLNSTSLVGNPIPTTALGGVGQNPYPAPGTSDDPRTRFDGEYPRVRREAQ</sequence>
<keyword evidence="2" id="KW-0472">Membrane</keyword>
<dbReference type="EMBL" id="BAAAZH010000012">
    <property type="protein sequence ID" value="GAA4115851.1"/>
    <property type="molecule type" value="Genomic_DNA"/>
</dbReference>
<comment type="caution">
    <text evidence="4">The sequence shown here is derived from an EMBL/GenBank/DDBJ whole genome shotgun (WGS) entry which is preliminary data.</text>
</comment>
<dbReference type="Proteomes" id="UP001501495">
    <property type="component" value="Unassembled WGS sequence"/>
</dbReference>
<evidence type="ECO:0000313" key="4">
    <source>
        <dbReference type="EMBL" id="GAA4115851.1"/>
    </source>
</evidence>
<evidence type="ECO:0000256" key="2">
    <source>
        <dbReference type="SAM" id="Phobius"/>
    </source>
</evidence>
<feature type="region of interest" description="Disordered" evidence="1">
    <location>
        <begin position="399"/>
        <end position="432"/>
    </location>
</feature>
<feature type="domain" description="Mce/MlaD" evidence="3">
    <location>
        <begin position="44"/>
        <end position="120"/>
    </location>
</feature>
<reference evidence="5" key="1">
    <citation type="journal article" date="2019" name="Int. J. Syst. Evol. Microbiol.">
        <title>The Global Catalogue of Microorganisms (GCM) 10K type strain sequencing project: providing services to taxonomists for standard genome sequencing and annotation.</title>
        <authorList>
            <consortium name="The Broad Institute Genomics Platform"/>
            <consortium name="The Broad Institute Genome Sequencing Center for Infectious Disease"/>
            <person name="Wu L."/>
            <person name="Ma J."/>
        </authorList>
    </citation>
    <scope>NUCLEOTIDE SEQUENCE [LARGE SCALE GENOMIC DNA]</scope>
    <source>
        <strain evidence="5">JCM 16703</strain>
    </source>
</reference>
<dbReference type="RefSeq" id="WP_344732692.1">
    <property type="nucleotide sequence ID" value="NZ_BAAAZH010000012.1"/>
</dbReference>
<dbReference type="PANTHER" id="PTHR33371">
    <property type="entry name" value="INTERMEMBRANE PHOSPHOLIPID TRANSPORT SYSTEM BINDING PROTEIN MLAD-RELATED"/>
    <property type="match status" value="1"/>
</dbReference>
<name>A0ABP7XHF2_9ACTN</name>
<keyword evidence="2" id="KW-0812">Transmembrane</keyword>
<keyword evidence="2" id="KW-1133">Transmembrane helix</keyword>
<organism evidence="4 5">
    <name type="scientific">Nocardioides fonticola</name>
    <dbReference type="NCBI Taxonomy" id="450363"/>
    <lineage>
        <taxon>Bacteria</taxon>
        <taxon>Bacillati</taxon>
        <taxon>Actinomycetota</taxon>
        <taxon>Actinomycetes</taxon>
        <taxon>Propionibacteriales</taxon>
        <taxon>Nocardioidaceae</taxon>
        <taxon>Nocardioides</taxon>
    </lineage>
</organism>
<dbReference type="Pfam" id="PF02470">
    <property type="entry name" value="MlaD"/>
    <property type="match status" value="1"/>
</dbReference>
<gene>
    <name evidence="4" type="ORF">GCM10022215_15050</name>
</gene>
<dbReference type="PANTHER" id="PTHR33371:SF4">
    <property type="entry name" value="INTERMEMBRANE PHOSPHOLIPID TRANSPORT SYSTEM BINDING PROTEIN MLAD"/>
    <property type="match status" value="1"/>
</dbReference>
<dbReference type="InterPro" id="IPR052336">
    <property type="entry name" value="MlaD_Phospholipid_Transporter"/>
</dbReference>
<feature type="transmembrane region" description="Helical" evidence="2">
    <location>
        <begin position="12"/>
        <end position="31"/>
    </location>
</feature>